<evidence type="ECO:0008006" key="6">
    <source>
        <dbReference type="Google" id="ProtNLM"/>
    </source>
</evidence>
<dbReference type="PANTHER" id="PTHR13489:SF0">
    <property type="entry name" value="MINI-CHROMOSOME MAINTENANCE COMPLEX-BINDING PROTEIN"/>
    <property type="match status" value="1"/>
</dbReference>
<keyword evidence="5" id="KW-1185">Reference proteome</keyword>
<dbReference type="GO" id="GO:0005634">
    <property type="term" value="C:nucleus"/>
    <property type="evidence" value="ECO:0007669"/>
    <property type="project" value="UniProtKB-SubCell"/>
</dbReference>
<accession>T0QR32</accession>
<evidence type="ECO:0000256" key="2">
    <source>
        <dbReference type="ARBA" id="ARBA00023242"/>
    </source>
</evidence>
<sequence length="511" mass="56219">MAALLTRPRLDQGVIAHGATVRFVGLVRDIGQPQLLLKDGAETYVETTPYRCEALPAQTAWASATATSAATAEVAHPTAAASRGSRKTKRRENEEEEECVDAAMPAPAVRVSEPMALPTTLAPTPFQVIVRAYGSTLWKVNHVYEFVGELDLTPQAAPDDMDIEWKDADSATVQEKARAIEFIPTLHATDASEISFGQDVGFREDMANPTAWAAAEWAQRLGQPTSVEEMRAQLLGYLATTAAHGDMVVAEYLLLVLLSRVYNRSDVSMPFGHLSLNVIWPSMSATDFTGLEQSLHALVPSCLSLDLSLAALHDALYFPQKDYDIEYLHPGLLQLPDGSTLVVNEANLTTGQLDDKGTHNMAALMTLVEHQALPYDFRFYKKEFNQDTKVICVSTSKSILPTTLYVPLQPTTTTTRDGPYSDALLQCFRIYLAVYRHFNTDLGNEGAALAEQWYIDQRRADATVGADDLHRLVRVVRLHAVSVGHATVTKDDWDYVVARHALVKARLHGLS</sequence>
<dbReference type="AlphaFoldDB" id="T0QR32"/>
<dbReference type="GO" id="GO:0003682">
    <property type="term" value="F:chromatin binding"/>
    <property type="evidence" value="ECO:0007669"/>
    <property type="project" value="TreeGrafter"/>
</dbReference>
<dbReference type="OMA" id="QMANCLT"/>
<feature type="region of interest" description="Disordered" evidence="3">
    <location>
        <begin position="72"/>
        <end position="97"/>
    </location>
</feature>
<evidence type="ECO:0000256" key="1">
    <source>
        <dbReference type="ARBA" id="ARBA00004123"/>
    </source>
</evidence>
<dbReference type="OrthoDB" id="329666at2759"/>
<dbReference type="GO" id="GO:0006261">
    <property type="term" value="P:DNA-templated DNA replication"/>
    <property type="evidence" value="ECO:0007669"/>
    <property type="project" value="TreeGrafter"/>
</dbReference>
<gene>
    <name evidence="4" type="ORF">SDRG_05437</name>
</gene>
<proteinExistence type="predicted"/>
<feature type="compositionally biased region" description="Low complexity" evidence="3">
    <location>
        <begin position="72"/>
        <end position="81"/>
    </location>
</feature>
<keyword evidence="2" id="KW-0539">Nucleus</keyword>
<comment type="subcellular location">
    <subcellularLocation>
        <location evidence="1">Nucleus</location>
    </subcellularLocation>
</comment>
<dbReference type="eggNOG" id="KOG2545">
    <property type="taxonomic scope" value="Eukaryota"/>
</dbReference>
<dbReference type="VEuPathDB" id="FungiDB:SDRG_05437"/>
<name>T0QR32_SAPDV</name>
<protein>
    <recommendedName>
        <fullName evidence="6">Mini-chromosome maintenance complex-binding protein</fullName>
    </recommendedName>
</protein>
<dbReference type="RefSeq" id="XP_008609373.1">
    <property type="nucleotide sequence ID" value="XM_008611151.1"/>
</dbReference>
<evidence type="ECO:0000256" key="3">
    <source>
        <dbReference type="SAM" id="MobiDB-lite"/>
    </source>
</evidence>
<dbReference type="InParanoid" id="T0QR32"/>
<organism evidence="4 5">
    <name type="scientific">Saprolegnia diclina (strain VS20)</name>
    <dbReference type="NCBI Taxonomy" id="1156394"/>
    <lineage>
        <taxon>Eukaryota</taxon>
        <taxon>Sar</taxon>
        <taxon>Stramenopiles</taxon>
        <taxon>Oomycota</taxon>
        <taxon>Saprolegniomycetes</taxon>
        <taxon>Saprolegniales</taxon>
        <taxon>Saprolegniaceae</taxon>
        <taxon>Saprolegnia</taxon>
    </lineage>
</organism>
<dbReference type="EMBL" id="JH767145">
    <property type="protein sequence ID" value="EQC37211.1"/>
    <property type="molecule type" value="Genomic_DNA"/>
</dbReference>
<dbReference type="PANTHER" id="PTHR13489">
    <property type="entry name" value="MINI-CHROMOSOME MAINTENANCE COMPLEX-BINDING PROTEIN"/>
    <property type="match status" value="1"/>
</dbReference>
<dbReference type="Proteomes" id="UP000030762">
    <property type="component" value="Unassembled WGS sequence"/>
</dbReference>
<dbReference type="GeneID" id="19946164"/>
<dbReference type="STRING" id="1156394.T0QR32"/>
<evidence type="ECO:0000313" key="4">
    <source>
        <dbReference type="EMBL" id="EQC37211.1"/>
    </source>
</evidence>
<dbReference type="Pfam" id="PF09739">
    <property type="entry name" value="MCM_bind"/>
    <property type="match status" value="1"/>
</dbReference>
<evidence type="ECO:0000313" key="5">
    <source>
        <dbReference type="Proteomes" id="UP000030762"/>
    </source>
</evidence>
<dbReference type="InterPro" id="IPR019140">
    <property type="entry name" value="MCM_complex-bd"/>
</dbReference>
<reference evidence="4 5" key="1">
    <citation type="submission" date="2012-04" db="EMBL/GenBank/DDBJ databases">
        <title>The Genome Sequence of Saprolegnia declina VS20.</title>
        <authorList>
            <consortium name="The Broad Institute Genome Sequencing Platform"/>
            <person name="Russ C."/>
            <person name="Nusbaum C."/>
            <person name="Tyler B."/>
            <person name="van West P."/>
            <person name="Dieguez-Uribeondo J."/>
            <person name="de Bruijn I."/>
            <person name="Tripathy S."/>
            <person name="Jiang R."/>
            <person name="Young S.K."/>
            <person name="Zeng Q."/>
            <person name="Gargeya S."/>
            <person name="Fitzgerald M."/>
            <person name="Haas B."/>
            <person name="Abouelleil A."/>
            <person name="Alvarado L."/>
            <person name="Arachchi H.M."/>
            <person name="Berlin A."/>
            <person name="Chapman S.B."/>
            <person name="Goldberg J."/>
            <person name="Griggs A."/>
            <person name="Gujja S."/>
            <person name="Hansen M."/>
            <person name="Howarth C."/>
            <person name="Imamovic A."/>
            <person name="Larimer J."/>
            <person name="McCowen C."/>
            <person name="Montmayeur A."/>
            <person name="Murphy C."/>
            <person name="Neiman D."/>
            <person name="Pearson M."/>
            <person name="Priest M."/>
            <person name="Roberts A."/>
            <person name="Saif S."/>
            <person name="Shea T."/>
            <person name="Sisk P."/>
            <person name="Sykes S."/>
            <person name="Wortman J."/>
            <person name="Nusbaum C."/>
            <person name="Birren B."/>
        </authorList>
    </citation>
    <scope>NUCLEOTIDE SEQUENCE [LARGE SCALE GENOMIC DNA]</scope>
    <source>
        <strain evidence="4 5">VS20</strain>
    </source>
</reference>